<dbReference type="Gene3D" id="2.60.120.10">
    <property type="entry name" value="Jelly Rolls"/>
    <property type="match status" value="1"/>
</dbReference>
<keyword evidence="1" id="KW-0732">Signal</keyword>
<sequence>MNLKPLMLRTSFALLVFALGLATGLSAQTSTDSPNRAEKQRADLSGAPNMEVIASIVEIKPGESSSLHTHHGIEAFHVLQGAQVQSPGKEPMLLPTGLTSLNLRDIKHGGFTVVGDSPLKLLTVHIVDKGKPLYDYVR</sequence>
<dbReference type="EMBL" id="JAUHHC010000003">
    <property type="protein sequence ID" value="MDN3920740.1"/>
    <property type="molecule type" value="Genomic_DNA"/>
</dbReference>
<evidence type="ECO:0000256" key="1">
    <source>
        <dbReference type="SAM" id="SignalP"/>
    </source>
</evidence>
<comment type="caution">
    <text evidence="2">The sequence shown here is derived from an EMBL/GenBank/DDBJ whole genome shotgun (WGS) entry which is preliminary data.</text>
</comment>
<gene>
    <name evidence="2" type="ORF">QWJ38_10655</name>
</gene>
<organism evidence="2 3">
    <name type="scientific">Roseateles violae</name>
    <dbReference type="NCBI Taxonomy" id="3058042"/>
    <lineage>
        <taxon>Bacteria</taxon>
        <taxon>Pseudomonadati</taxon>
        <taxon>Pseudomonadota</taxon>
        <taxon>Betaproteobacteria</taxon>
        <taxon>Burkholderiales</taxon>
        <taxon>Sphaerotilaceae</taxon>
        <taxon>Roseateles</taxon>
    </lineage>
</organism>
<accession>A0ABT8DQW8</accession>
<dbReference type="SUPFAM" id="SSF51182">
    <property type="entry name" value="RmlC-like cupins"/>
    <property type="match status" value="1"/>
</dbReference>
<dbReference type="InterPro" id="IPR011051">
    <property type="entry name" value="RmlC_Cupin_sf"/>
</dbReference>
<evidence type="ECO:0000313" key="3">
    <source>
        <dbReference type="Proteomes" id="UP001228044"/>
    </source>
</evidence>
<reference evidence="2 3" key="1">
    <citation type="submission" date="2023-06" db="EMBL/GenBank/DDBJ databases">
        <title>Pelomonas sp. PFR6 16S ribosomal RNA gene Genome sequencing and assembly.</title>
        <authorList>
            <person name="Woo H."/>
        </authorList>
    </citation>
    <scope>NUCLEOTIDE SEQUENCE [LARGE SCALE GENOMIC DNA]</scope>
    <source>
        <strain evidence="2 3">PFR6</strain>
    </source>
</reference>
<feature type="signal peptide" evidence="1">
    <location>
        <begin position="1"/>
        <end position="27"/>
    </location>
</feature>
<dbReference type="RefSeq" id="WP_290359064.1">
    <property type="nucleotide sequence ID" value="NZ_JAUHHC010000003.1"/>
</dbReference>
<proteinExistence type="predicted"/>
<feature type="chain" id="PRO_5047138580" evidence="1">
    <location>
        <begin position="28"/>
        <end position="138"/>
    </location>
</feature>
<evidence type="ECO:0000313" key="2">
    <source>
        <dbReference type="EMBL" id="MDN3920740.1"/>
    </source>
</evidence>
<protein>
    <submittedName>
        <fullName evidence="2">Cupin domain-containing protein</fullName>
    </submittedName>
</protein>
<keyword evidence="3" id="KW-1185">Reference proteome</keyword>
<dbReference type="Proteomes" id="UP001228044">
    <property type="component" value="Unassembled WGS sequence"/>
</dbReference>
<name>A0ABT8DQW8_9BURK</name>
<dbReference type="InterPro" id="IPR014710">
    <property type="entry name" value="RmlC-like_jellyroll"/>
</dbReference>